<dbReference type="GO" id="GO:0006355">
    <property type="term" value="P:regulation of DNA-templated transcription"/>
    <property type="evidence" value="ECO:0007669"/>
    <property type="project" value="InterPro"/>
</dbReference>
<keyword evidence="1" id="KW-0804">Transcription</keyword>
<dbReference type="PROSITE" id="PS50164">
    <property type="entry name" value="GIY_YIG"/>
    <property type="match status" value="1"/>
</dbReference>
<dbReference type="CDD" id="cd00719">
    <property type="entry name" value="GIY-YIG_SF"/>
    <property type="match status" value="1"/>
</dbReference>
<evidence type="ECO:0000259" key="2">
    <source>
        <dbReference type="PROSITE" id="PS50164"/>
    </source>
</evidence>
<evidence type="ECO:0000313" key="4">
    <source>
        <dbReference type="EMBL" id="GFE81894.1"/>
    </source>
</evidence>
<reference evidence="5" key="1">
    <citation type="submission" date="2020-01" db="EMBL/GenBank/DDBJ databases">
        <title>'Steroidobacter agaridevorans' sp. nov., agar-degrading bacteria isolated from rhizosphere soils.</title>
        <authorList>
            <person name="Ikenaga M."/>
            <person name="Kataoka M."/>
            <person name="Murouchi A."/>
            <person name="Katsuragi S."/>
            <person name="Sakai M."/>
        </authorList>
    </citation>
    <scope>NUCLEOTIDE SEQUENCE [LARGE SCALE GENOMIC DNA]</scope>
    <source>
        <strain evidence="5">YU21-B</strain>
    </source>
</reference>
<evidence type="ECO:0008006" key="6">
    <source>
        <dbReference type="Google" id="ProtNLM"/>
    </source>
</evidence>
<feature type="domain" description="HTH HARE-type" evidence="3">
    <location>
        <begin position="1"/>
        <end position="57"/>
    </location>
</feature>
<dbReference type="PROSITE" id="PS51913">
    <property type="entry name" value="HTH_HARE"/>
    <property type="match status" value="1"/>
</dbReference>
<dbReference type="AlphaFoldDB" id="A0A829YF50"/>
<comment type="caution">
    <text evidence="4">The sequence shown here is derived from an EMBL/GenBank/DDBJ whole genome shotgun (WGS) entry which is preliminary data.</text>
</comment>
<gene>
    <name evidence="4" type="ORF">GCM10011487_38940</name>
</gene>
<dbReference type="Proteomes" id="UP000445000">
    <property type="component" value="Unassembled WGS sequence"/>
</dbReference>
<organism evidence="4 5">
    <name type="scientific">Steroidobacter agaridevorans</name>
    <dbReference type="NCBI Taxonomy" id="2695856"/>
    <lineage>
        <taxon>Bacteria</taxon>
        <taxon>Pseudomonadati</taxon>
        <taxon>Pseudomonadota</taxon>
        <taxon>Gammaproteobacteria</taxon>
        <taxon>Steroidobacterales</taxon>
        <taxon>Steroidobacteraceae</taxon>
        <taxon>Steroidobacter</taxon>
    </lineage>
</organism>
<evidence type="ECO:0000259" key="3">
    <source>
        <dbReference type="PROSITE" id="PS51913"/>
    </source>
</evidence>
<feature type="domain" description="GIY-YIG" evidence="2">
    <location>
        <begin position="120"/>
        <end position="208"/>
    </location>
</feature>
<evidence type="ECO:0000256" key="1">
    <source>
        <dbReference type="ARBA" id="ARBA00023163"/>
    </source>
</evidence>
<keyword evidence="5" id="KW-1185">Reference proteome</keyword>
<sequence length="243" mass="27239">MHYTDIAEEIAEQELRAEFGATPAATVNSVISTSLQAEGNASPFIRVDRGRYWLRELAQSNPVAGVMSASEDQALIAESENTGLINAFGMYWSRANVLWTATPKILGQQQPGSTAVDFCNQKGVYLLHDGRAVVYVGRTTDQPLGTRLRQHIVDRLNGRWDRFSWFGVYSVADDASLKTTKNVTYDLSMLIVTMEALLIEGLEPPQNRKRGDDFRAVEFLQVEDPEIQKTQIVKLMDELKKKL</sequence>
<proteinExistence type="predicted"/>
<evidence type="ECO:0000313" key="5">
    <source>
        <dbReference type="Proteomes" id="UP000445000"/>
    </source>
</evidence>
<protein>
    <recommendedName>
        <fullName evidence="6">GIY-YIG domain-containing protein</fullName>
    </recommendedName>
</protein>
<name>A0A829YF50_9GAMM</name>
<dbReference type="EMBL" id="BLJN01000004">
    <property type="protein sequence ID" value="GFE81894.1"/>
    <property type="molecule type" value="Genomic_DNA"/>
</dbReference>
<accession>A0A829YF50</accession>
<dbReference type="InterPro" id="IPR000305">
    <property type="entry name" value="GIY-YIG_endonuc"/>
</dbReference>
<dbReference type="InterPro" id="IPR007759">
    <property type="entry name" value="Asxl_HARE-HTH"/>
</dbReference>
<dbReference type="Pfam" id="PF05066">
    <property type="entry name" value="HARE-HTH"/>
    <property type="match status" value="1"/>
</dbReference>